<evidence type="ECO:0000313" key="1">
    <source>
        <dbReference type="EMBL" id="MFL9464376.1"/>
    </source>
</evidence>
<gene>
    <name evidence="1" type="ORF">AB0759_27600</name>
</gene>
<protein>
    <submittedName>
        <fullName evidence="1">Uncharacterized protein</fullName>
    </submittedName>
</protein>
<dbReference type="EMBL" id="JBFQGM010000012">
    <property type="protein sequence ID" value="MFL9464376.1"/>
    <property type="molecule type" value="Genomic_DNA"/>
</dbReference>
<sequence>MSDNLLQPTLQRLSLLRGKLLDLHKILLDAERTTYEQVRGRVSRGELLQLLISNEQFAWLRNISMLVVEIDEALNADEPITLEDAQSLLDSARQLLTPAEDGNTFEKKYYDSLQSEPDVALAHAEITQILAQK</sequence>
<accession>A0ABW8WTR9</accession>
<comment type="caution">
    <text evidence="1">The sequence shown here is derived from an EMBL/GenBank/DDBJ whole genome shotgun (WGS) entry which is preliminary data.</text>
</comment>
<proteinExistence type="predicted"/>
<dbReference type="Proteomes" id="UP001628874">
    <property type="component" value="Unassembled WGS sequence"/>
</dbReference>
<dbReference type="RefSeq" id="WP_237265803.1">
    <property type="nucleotide sequence ID" value="NZ_JBFQGM010000012.1"/>
</dbReference>
<organism evidence="1 2">
    <name type="scientific">Scytonema tolypothrichoides VB-61278_2</name>
    <dbReference type="NCBI Taxonomy" id="3232314"/>
    <lineage>
        <taxon>Bacteria</taxon>
        <taxon>Bacillati</taxon>
        <taxon>Cyanobacteriota</taxon>
        <taxon>Cyanophyceae</taxon>
        <taxon>Nostocales</taxon>
        <taxon>Scytonemataceae</taxon>
        <taxon>Scytonema</taxon>
    </lineage>
</organism>
<reference evidence="1 2" key="1">
    <citation type="submission" date="2024-07" db="EMBL/GenBank/DDBJ databases">
        <authorList>
            <person name="Tripathy S."/>
        </authorList>
    </citation>
    <scope>NUCLEOTIDE SEQUENCE [LARGE SCALE GENOMIC DNA]</scope>
    <source>
        <strain evidence="1 2">VB-61278_2</strain>
    </source>
</reference>
<keyword evidence="2" id="KW-1185">Reference proteome</keyword>
<evidence type="ECO:0000313" key="2">
    <source>
        <dbReference type="Proteomes" id="UP001628874"/>
    </source>
</evidence>
<name>A0ABW8WTR9_9CYAN</name>